<proteinExistence type="predicted"/>
<evidence type="ECO:0000313" key="2">
    <source>
        <dbReference type="EMBL" id="KXU35651.1"/>
    </source>
</evidence>
<feature type="region of interest" description="Disordered" evidence="1">
    <location>
        <begin position="185"/>
        <end position="206"/>
    </location>
</feature>
<dbReference type="EMBL" id="LSZP01000036">
    <property type="protein sequence ID" value="KXU35651.1"/>
    <property type="molecule type" value="Genomic_DNA"/>
</dbReference>
<gene>
    <name evidence="2" type="ORF">AXK12_04875</name>
</gene>
<organism evidence="2 3">
    <name type="scientific">Cephaloticoccus capnophilus</name>
    <dbReference type="NCBI Taxonomy" id="1548208"/>
    <lineage>
        <taxon>Bacteria</taxon>
        <taxon>Pseudomonadati</taxon>
        <taxon>Verrucomicrobiota</taxon>
        <taxon>Opitutia</taxon>
        <taxon>Opitutales</taxon>
        <taxon>Opitutaceae</taxon>
        <taxon>Cephaloticoccus</taxon>
    </lineage>
</organism>
<dbReference type="STRING" id="1548208.AXK12_04875"/>
<dbReference type="AlphaFoldDB" id="A0A139SM86"/>
<sequence length="236" mass="24813">MKRVYGVVFLLAAAFVLPSPSTGTALRDLGEGLGYIRVLGEPERFALPSALSSEDQVQPALVLDLRYVGGGAAEAQQLSEWLSERAETSSVAPPIFFLVNGETALALGEAAAQFAQNYPALLIGAALADGGDFVPDIVLEIDAEEERAAYALLASSDPDIGGLIGEAAAAARKRRYDEAAVIAAHAAPESAHRPSRAASTEPPPEATVARPVDLALQRAIHLHRAWRALSSTRKLP</sequence>
<dbReference type="Proteomes" id="UP000071392">
    <property type="component" value="Unassembled WGS sequence"/>
</dbReference>
<name>A0A139SM86_9BACT</name>
<keyword evidence="3" id="KW-1185">Reference proteome</keyword>
<evidence type="ECO:0000256" key="1">
    <source>
        <dbReference type="SAM" id="MobiDB-lite"/>
    </source>
</evidence>
<comment type="caution">
    <text evidence="2">The sequence shown here is derived from an EMBL/GenBank/DDBJ whole genome shotgun (WGS) entry which is preliminary data.</text>
</comment>
<reference evidence="2 3" key="1">
    <citation type="submission" date="2016-02" db="EMBL/GenBank/DDBJ databases">
        <authorList>
            <person name="Wen L."/>
            <person name="He K."/>
            <person name="Yang H."/>
        </authorList>
    </citation>
    <scope>NUCLEOTIDE SEQUENCE [LARGE SCALE GENOMIC DNA]</scope>
    <source>
        <strain evidence="2 3">CV41</strain>
    </source>
</reference>
<accession>A0A139SM86</accession>
<evidence type="ECO:0000313" key="3">
    <source>
        <dbReference type="Proteomes" id="UP000071392"/>
    </source>
</evidence>
<dbReference type="OrthoDB" id="7168509at2"/>
<protein>
    <submittedName>
        <fullName evidence="2">Uncharacterized protein</fullName>
    </submittedName>
</protein>